<feature type="compositionally biased region" description="Basic and acidic residues" evidence="1">
    <location>
        <begin position="51"/>
        <end position="61"/>
    </location>
</feature>
<feature type="compositionally biased region" description="Polar residues" evidence="1">
    <location>
        <begin position="1"/>
        <end position="14"/>
    </location>
</feature>
<feature type="compositionally biased region" description="Basic and acidic residues" evidence="1">
    <location>
        <begin position="15"/>
        <end position="37"/>
    </location>
</feature>
<sequence length="70" mass="7698">MARQKPNSSSSKQLTETRAKAGKKGGEAGRGEAKVRSYETVAKGGRVRWQKYHEKKAEEAKQAPPEAPED</sequence>
<feature type="region of interest" description="Disordered" evidence="1">
    <location>
        <begin position="1"/>
        <end position="70"/>
    </location>
</feature>
<dbReference type="Proteomes" id="UP001499852">
    <property type="component" value="Unassembled WGS sequence"/>
</dbReference>
<dbReference type="EMBL" id="BAABIA010000003">
    <property type="protein sequence ID" value="GAA5139352.1"/>
    <property type="molecule type" value="Genomic_DNA"/>
</dbReference>
<gene>
    <name evidence="2" type="ORF">GCM10023213_19880</name>
</gene>
<evidence type="ECO:0000313" key="2">
    <source>
        <dbReference type="EMBL" id="GAA5139352.1"/>
    </source>
</evidence>
<organism evidence="2 3">
    <name type="scientific">Prosthecobacter algae</name>
    <dbReference type="NCBI Taxonomy" id="1144682"/>
    <lineage>
        <taxon>Bacteria</taxon>
        <taxon>Pseudomonadati</taxon>
        <taxon>Verrucomicrobiota</taxon>
        <taxon>Verrucomicrobiia</taxon>
        <taxon>Verrucomicrobiales</taxon>
        <taxon>Verrucomicrobiaceae</taxon>
        <taxon>Prosthecobacter</taxon>
    </lineage>
</organism>
<accession>A0ABP9P261</accession>
<evidence type="ECO:0000256" key="1">
    <source>
        <dbReference type="SAM" id="MobiDB-lite"/>
    </source>
</evidence>
<evidence type="ECO:0000313" key="3">
    <source>
        <dbReference type="Proteomes" id="UP001499852"/>
    </source>
</evidence>
<reference evidence="3" key="1">
    <citation type="journal article" date="2019" name="Int. J. Syst. Evol. Microbiol.">
        <title>The Global Catalogue of Microorganisms (GCM) 10K type strain sequencing project: providing services to taxonomists for standard genome sequencing and annotation.</title>
        <authorList>
            <consortium name="The Broad Institute Genomics Platform"/>
            <consortium name="The Broad Institute Genome Sequencing Center for Infectious Disease"/>
            <person name="Wu L."/>
            <person name="Ma J."/>
        </authorList>
    </citation>
    <scope>NUCLEOTIDE SEQUENCE [LARGE SCALE GENOMIC DNA]</scope>
    <source>
        <strain evidence="3">JCM 18053</strain>
    </source>
</reference>
<protein>
    <submittedName>
        <fullName evidence="2">Uncharacterized protein</fullName>
    </submittedName>
</protein>
<keyword evidence="3" id="KW-1185">Reference proteome</keyword>
<name>A0ABP9P261_9BACT</name>
<comment type="caution">
    <text evidence="2">The sequence shown here is derived from an EMBL/GenBank/DDBJ whole genome shotgun (WGS) entry which is preliminary data.</text>
</comment>
<proteinExistence type="predicted"/>